<gene>
    <name evidence="1" type="ORF">GGR11_001873</name>
</gene>
<protein>
    <submittedName>
        <fullName evidence="1">Uncharacterized protein</fullName>
    </submittedName>
</protein>
<sequence>MEEGPRSAKARSDHYLGRMDVLEDVMKHLMSNMRALNDAQAVIDAAHSDKARLEACSEYIRKVHAGYNRIQQWALDGVDEAVGEIDVIKAELKRFSGD</sequence>
<reference evidence="1 2" key="1">
    <citation type="submission" date="2020-08" db="EMBL/GenBank/DDBJ databases">
        <title>Genomic Encyclopedia of Type Strains, Phase IV (KMG-IV): sequencing the most valuable type-strain genomes for metagenomic binning, comparative biology and taxonomic classification.</title>
        <authorList>
            <person name="Goeker M."/>
        </authorList>
    </citation>
    <scope>NUCLEOTIDE SEQUENCE [LARGE SCALE GENOMIC DNA]</scope>
    <source>
        <strain evidence="1 2">DSM 14878</strain>
    </source>
</reference>
<evidence type="ECO:0000313" key="1">
    <source>
        <dbReference type="EMBL" id="MBB3872320.1"/>
    </source>
</evidence>
<proteinExistence type="predicted"/>
<organism evidence="1 2">
    <name type="scientific">Brevundimonas mediterranea</name>
    <dbReference type="NCBI Taxonomy" id="74329"/>
    <lineage>
        <taxon>Bacteria</taxon>
        <taxon>Pseudomonadati</taxon>
        <taxon>Pseudomonadota</taxon>
        <taxon>Alphaproteobacteria</taxon>
        <taxon>Caulobacterales</taxon>
        <taxon>Caulobacteraceae</taxon>
        <taxon>Brevundimonas</taxon>
    </lineage>
</organism>
<accession>A0A7W6EZV0</accession>
<dbReference type="RefSeq" id="WP_183196489.1">
    <property type="nucleotide sequence ID" value="NZ_JACIDA010000002.1"/>
</dbReference>
<dbReference type="Proteomes" id="UP000532936">
    <property type="component" value="Unassembled WGS sequence"/>
</dbReference>
<dbReference type="AlphaFoldDB" id="A0A7W6EZV0"/>
<comment type="caution">
    <text evidence="1">The sequence shown here is derived from an EMBL/GenBank/DDBJ whole genome shotgun (WGS) entry which is preliminary data.</text>
</comment>
<evidence type="ECO:0000313" key="2">
    <source>
        <dbReference type="Proteomes" id="UP000532936"/>
    </source>
</evidence>
<dbReference type="EMBL" id="JACIDA010000002">
    <property type="protein sequence ID" value="MBB3872320.1"/>
    <property type="molecule type" value="Genomic_DNA"/>
</dbReference>
<name>A0A7W6EZV0_9CAUL</name>